<dbReference type="OrthoDB" id="9804366at2"/>
<keyword evidence="1" id="KW-0663">Pyridoxal phosphate</keyword>
<dbReference type="Proteomes" id="UP000019678">
    <property type="component" value="Unassembled WGS sequence"/>
</dbReference>
<accession>A0A017T3S9</accession>
<name>A0A017T3S9_9BACT</name>
<organism evidence="3 4">
    <name type="scientific">Chondromyces apiculatus DSM 436</name>
    <dbReference type="NCBI Taxonomy" id="1192034"/>
    <lineage>
        <taxon>Bacteria</taxon>
        <taxon>Pseudomonadati</taxon>
        <taxon>Myxococcota</taxon>
        <taxon>Polyangia</taxon>
        <taxon>Polyangiales</taxon>
        <taxon>Polyangiaceae</taxon>
        <taxon>Chondromyces</taxon>
    </lineage>
</organism>
<dbReference type="AlphaFoldDB" id="A0A017T3S9"/>
<dbReference type="PANTHER" id="PTHR43092:SF2">
    <property type="entry name" value="HERCYNYLCYSTEINE SULFOXIDE LYASE"/>
    <property type="match status" value="1"/>
</dbReference>
<evidence type="ECO:0000256" key="1">
    <source>
        <dbReference type="ARBA" id="ARBA00022898"/>
    </source>
</evidence>
<dbReference type="eggNOG" id="COG0520">
    <property type="taxonomic scope" value="Bacteria"/>
</dbReference>
<comment type="caution">
    <text evidence="3">The sequence shown here is derived from an EMBL/GenBank/DDBJ whole genome shotgun (WGS) entry which is preliminary data.</text>
</comment>
<evidence type="ECO:0000313" key="3">
    <source>
        <dbReference type="EMBL" id="EYF03632.1"/>
    </source>
</evidence>
<dbReference type="SUPFAM" id="SSF53383">
    <property type="entry name" value="PLP-dependent transferases"/>
    <property type="match status" value="1"/>
</dbReference>
<reference evidence="3 4" key="1">
    <citation type="submission" date="2013-05" db="EMBL/GenBank/DDBJ databases">
        <title>Genome assembly of Chondromyces apiculatus DSM 436.</title>
        <authorList>
            <person name="Sharma G."/>
            <person name="Khatri I."/>
            <person name="Kaur C."/>
            <person name="Mayilraj S."/>
            <person name="Subramanian S."/>
        </authorList>
    </citation>
    <scope>NUCLEOTIDE SEQUENCE [LARGE SCALE GENOMIC DNA]</scope>
    <source>
        <strain evidence="3 4">DSM 436</strain>
    </source>
</reference>
<dbReference type="InterPro" id="IPR015421">
    <property type="entry name" value="PyrdxlP-dep_Trfase_major"/>
</dbReference>
<feature type="domain" description="Aminotransferase class V" evidence="2">
    <location>
        <begin position="37"/>
        <end position="250"/>
    </location>
</feature>
<evidence type="ECO:0000313" key="4">
    <source>
        <dbReference type="Proteomes" id="UP000019678"/>
    </source>
</evidence>
<dbReference type="RefSeq" id="WP_044245752.1">
    <property type="nucleotide sequence ID" value="NZ_ASRX01000044.1"/>
</dbReference>
<protein>
    <submittedName>
        <fullName evidence="3">Isopenicillin N epimerase</fullName>
    </submittedName>
</protein>
<dbReference type="InterPro" id="IPR015424">
    <property type="entry name" value="PyrdxlP-dep_Trfase"/>
</dbReference>
<dbReference type="Pfam" id="PF00266">
    <property type="entry name" value="Aminotran_5"/>
    <property type="match status" value="1"/>
</dbReference>
<gene>
    <name evidence="3" type="ORF">CAP_5423</name>
</gene>
<keyword evidence="4" id="KW-1185">Reference proteome</keyword>
<sequence length="431" mass="46225">MDALASFPPDHAADVRHHWTLDPETTFLNHGSFGACPRVVLEAQSRFREQMERQPVRFFVRALEPLLDSTRAALGAFVGADPDDLALVPNATAGVNAVLRSLDLRPDDELIVTNHEYNACRNALEAAAARASARVVVVEVPFPIEAAEQVVHALVGAVGPRTRLALVDHVTSQTGLVFPVGQIVAALAERGVDVLVDGAHAPGMLPLDLRALGAAYYTGNCHKWICTPKGAAFLCVRRDRQRAVRPLSISHGANAPREDRSRYRLEFDWTGTFDPTPFLCIPEALRFMATLMPDGSGWPGLMEHNRRKALAARALLCTALGCAAPSPEDMIGALASVPLPPGDGAAPRGPLFLDPLQEALFTQCGIEVPVIPWTAASTAPAAPAAPAAPRRLLRISAQIYNARGEYARLTEALSMLLPLPAAVLPRFSSSL</sequence>
<dbReference type="STRING" id="1192034.CAP_5423"/>
<dbReference type="EMBL" id="ASRX01000044">
    <property type="protein sequence ID" value="EYF03632.1"/>
    <property type="molecule type" value="Genomic_DNA"/>
</dbReference>
<proteinExistence type="predicted"/>
<dbReference type="PANTHER" id="PTHR43092">
    <property type="entry name" value="L-CYSTEINE DESULFHYDRASE"/>
    <property type="match status" value="1"/>
</dbReference>
<dbReference type="Gene3D" id="3.40.640.10">
    <property type="entry name" value="Type I PLP-dependent aspartate aminotransferase-like (Major domain)"/>
    <property type="match status" value="1"/>
</dbReference>
<dbReference type="InterPro" id="IPR000192">
    <property type="entry name" value="Aminotrans_V_dom"/>
</dbReference>
<evidence type="ECO:0000259" key="2">
    <source>
        <dbReference type="Pfam" id="PF00266"/>
    </source>
</evidence>